<dbReference type="Pfam" id="PF00072">
    <property type="entry name" value="Response_reg"/>
    <property type="match status" value="1"/>
</dbReference>
<feature type="domain" description="GGDEF" evidence="3">
    <location>
        <begin position="177"/>
        <end position="310"/>
    </location>
</feature>
<dbReference type="FunFam" id="3.30.70.270:FF:000001">
    <property type="entry name" value="Diguanylate cyclase domain protein"/>
    <property type="match status" value="1"/>
</dbReference>
<keyword evidence="5" id="KW-1185">Reference proteome</keyword>
<dbReference type="InterPro" id="IPR000160">
    <property type="entry name" value="GGDEF_dom"/>
</dbReference>
<reference evidence="5" key="1">
    <citation type="submission" date="2010-05" db="EMBL/GenBank/DDBJ databases">
        <title>Complete sequence of Methylotenera sp. 301.</title>
        <authorList>
            <person name="Lucas S."/>
            <person name="Copeland A."/>
            <person name="Lapidus A."/>
            <person name="Cheng J.-F."/>
            <person name="Bruce D."/>
            <person name="Goodwin L."/>
            <person name="Pitluck S."/>
            <person name="Clum A."/>
            <person name="Land M."/>
            <person name="Hauser L."/>
            <person name="Kyrpides N."/>
            <person name="Ivanova N."/>
            <person name="Chistoservova L."/>
            <person name="Kalyuzhnaya M."/>
            <person name="Woyke T."/>
        </authorList>
    </citation>
    <scope>NUCLEOTIDE SEQUENCE [LARGE SCALE GENOMIC DNA]</scope>
    <source>
        <strain evidence="5">301</strain>
    </source>
</reference>
<proteinExistence type="predicted"/>
<dbReference type="SMART" id="SM00448">
    <property type="entry name" value="REC"/>
    <property type="match status" value="1"/>
</dbReference>
<dbReference type="EMBL" id="CP002056">
    <property type="protein sequence ID" value="ADI30699.1"/>
    <property type="molecule type" value="Genomic_DNA"/>
</dbReference>
<dbReference type="InterPro" id="IPR043128">
    <property type="entry name" value="Rev_trsase/Diguanyl_cyclase"/>
</dbReference>
<dbReference type="CDD" id="cd01949">
    <property type="entry name" value="GGDEF"/>
    <property type="match status" value="1"/>
</dbReference>
<dbReference type="InterPro" id="IPR001789">
    <property type="entry name" value="Sig_transdc_resp-reg_receiver"/>
</dbReference>
<protein>
    <submittedName>
        <fullName evidence="4">Response regulator receiver modulated diguanylate cyclase</fullName>
    </submittedName>
</protein>
<name>D7DM05_METV0</name>
<evidence type="ECO:0000259" key="3">
    <source>
        <dbReference type="PROSITE" id="PS50887"/>
    </source>
</evidence>
<dbReference type="PROSITE" id="PS50110">
    <property type="entry name" value="RESPONSE_REGULATORY"/>
    <property type="match status" value="1"/>
</dbReference>
<evidence type="ECO:0000313" key="5">
    <source>
        <dbReference type="Proteomes" id="UP000000383"/>
    </source>
</evidence>
<dbReference type="KEGG" id="meh:M301_2334"/>
<dbReference type="PANTHER" id="PTHR46663:SF2">
    <property type="entry name" value="GGDEF DOMAIN-CONTAINING PROTEIN"/>
    <property type="match status" value="1"/>
</dbReference>
<gene>
    <name evidence="4" type="ordered locus">M301_2334</name>
</gene>
<dbReference type="OrthoDB" id="9813903at2"/>
<accession>D7DM05</accession>
<dbReference type="Gene3D" id="3.30.70.270">
    <property type="match status" value="1"/>
</dbReference>
<dbReference type="RefSeq" id="WP_013149007.1">
    <property type="nucleotide sequence ID" value="NC_014207.1"/>
</dbReference>
<dbReference type="InterPro" id="IPR011006">
    <property type="entry name" value="CheY-like_superfamily"/>
</dbReference>
<dbReference type="SUPFAM" id="SSF52172">
    <property type="entry name" value="CheY-like"/>
    <property type="match status" value="1"/>
</dbReference>
<dbReference type="InterPro" id="IPR052163">
    <property type="entry name" value="DGC-Regulatory_Protein"/>
</dbReference>
<dbReference type="CDD" id="cd17551">
    <property type="entry name" value="REC_RpfG-like"/>
    <property type="match status" value="1"/>
</dbReference>
<dbReference type="eggNOG" id="COG3706">
    <property type="taxonomic scope" value="Bacteria"/>
</dbReference>
<dbReference type="STRING" id="666681.M301_2334"/>
<sequence>MFKANIDIFNAHILIVDDQRTNVDLLEQMLEAEGYKHVSSTTNPFAVVDLHNTNEYDLILLDLKMPGMDGFQVMEELRKNNSDIYVPILVITAQPSQKLEAFEAGAKDFISKPFDLMEAKVRIYNMLEVRLLYKQLEQYSRSMESWAMHDALTGLPNRRLFVDRLTLAMAHAHRKKCTTTVIYLDLDGFKLINDSFGHDVGDMLLKIVADRLVAAVRKEDTVARFGGDEFVLVLWELDSPDGVSMLVSKVLMTLSEPYFINGRTIRISACAGVSIYPDHSEDMETLIKKADIALYESKRIGKNGFSIAVDSLS</sequence>
<feature type="domain" description="Response regulatory" evidence="2">
    <location>
        <begin position="12"/>
        <end position="127"/>
    </location>
</feature>
<dbReference type="GO" id="GO:0000160">
    <property type="term" value="P:phosphorelay signal transduction system"/>
    <property type="evidence" value="ECO:0007669"/>
    <property type="project" value="InterPro"/>
</dbReference>
<dbReference type="PROSITE" id="PS50887">
    <property type="entry name" value="GGDEF"/>
    <property type="match status" value="1"/>
</dbReference>
<dbReference type="Proteomes" id="UP000000383">
    <property type="component" value="Chromosome"/>
</dbReference>
<dbReference type="PANTHER" id="PTHR46663">
    <property type="entry name" value="DIGUANYLATE CYCLASE DGCT-RELATED"/>
    <property type="match status" value="1"/>
</dbReference>
<dbReference type="Gene3D" id="3.40.50.2300">
    <property type="match status" value="1"/>
</dbReference>
<evidence type="ECO:0000256" key="1">
    <source>
        <dbReference type="PROSITE-ProRule" id="PRU00169"/>
    </source>
</evidence>
<dbReference type="InterPro" id="IPR029787">
    <property type="entry name" value="Nucleotide_cyclase"/>
</dbReference>
<evidence type="ECO:0000313" key="4">
    <source>
        <dbReference type="EMBL" id="ADI30699.1"/>
    </source>
</evidence>
<feature type="modified residue" description="4-aspartylphosphate" evidence="1">
    <location>
        <position position="62"/>
    </location>
</feature>
<dbReference type="HOGENOM" id="CLU_000445_11_28_4"/>
<dbReference type="Pfam" id="PF00990">
    <property type="entry name" value="GGDEF"/>
    <property type="match status" value="1"/>
</dbReference>
<dbReference type="SUPFAM" id="SSF55073">
    <property type="entry name" value="Nucleotide cyclase"/>
    <property type="match status" value="1"/>
</dbReference>
<organism evidence="4 5">
    <name type="scientific">Methylotenera versatilis (strain 301)</name>
    <dbReference type="NCBI Taxonomy" id="666681"/>
    <lineage>
        <taxon>Bacteria</taxon>
        <taxon>Pseudomonadati</taxon>
        <taxon>Pseudomonadota</taxon>
        <taxon>Betaproteobacteria</taxon>
        <taxon>Nitrosomonadales</taxon>
        <taxon>Methylophilaceae</taxon>
        <taxon>Methylotenera</taxon>
    </lineage>
</organism>
<evidence type="ECO:0000259" key="2">
    <source>
        <dbReference type="PROSITE" id="PS50110"/>
    </source>
</evidence>
<dbReference type="SMART" id="SM00267">
    <property type="entry name" value="GGDEF"/>
    <property type="match status" value="1"/>
</dbReference>
<dbReference type="GO" id="GO:0003824">
    <property type="term" value="F:catalytic activity"/>
    <property type="evidence" value="ECO:0007669"/>
    <property type="project" value="UniProtKB-ARBA"/>
</dbReference>
<dbReference type="NCBIfam" id="TIGR00254">
    <property type="entry name" value="GGDEF"/>
    <property type="match status" value="1"/>
</dbReference>
<dbReference type="AlphaFoldDB" id="D7DM05"/>
<keyword evidence="1" id="KW-0597">Phosphoprotein</keyword>
<reference evidence="4 5" key="2">
    <citation type="journal article" date="2011" name="J. Bacteriol.">
        <title>Genomes of three methylotrophs from a single niche uncover genetic and metabolic divergence of Methylophilaceae.</title>
        <authorList>
            <person name="Lapidus A."/>
            <person name="Clum A."/>
            <person name="Labutti K."/>
            <person name="Kaluzhnaya M.G."/>
            <person name="Lim S."/>
            <person name="Beck D.A."/>
            <person name="Glavina Del Rio T."/>
            <person name="Nolan M."/>
            <person name="Mavromatis K."/>
            <person name="Huntemann M."/>
            <person name="Lucas S."/>
            <person name="Lidstrom M.E."/>
            <person name="Ivanova N."/>
            <person name="Chistoserdova L."/>
        </authorList>
    </citation>
    <scope>NUCLEOTIDE SEQUENCE [LARGE SCALE GENOMIC DNA]</scope>
    <source>
        <strain evidence="4 5">301</strain>
    </source>
</reference>